<feature type="domain" description="Guanylate cyclase" evidence="16">
    <location>
        <begin position="395"/>
        <end position="525"/>
    </location>
</feature>
<evidence type="ECO:0000256" key="8">
    <source>
        <dbReference type="ARBA" id="ARBA00023136"/>
    </source>
</evidence>
<dbReference type="PANTHER" id="PTHR11920:SF496">
    <property type="entry name" value="GUANYLATE CYCLASE"/>
    <property type="match status" value="1"/>
</dbReference>
<dbReference type="PROSITE" id="PS50125">
    <property type="entry name" value="GUANYLATE_CYCLASE_2"/>
    <property type="match status" value="1"/>
</dbReference>
<gene>
    <name evidence="17" type="ORF">SNE40_009438</name>
</gene>
<comment type="subcellular location">
    <subcellularLocation>
        <location evidence="1">Membrane</location>
        <topology evidence="1">Single-pass type I membrane protein</topology>
    </subcellularLocation>
</comment>
<keyword evidence="4" id="KW-0732">Signal</keyword>
<keyword evidence="5" id="KW-0547">Nucleotide-binding</keyword>
<dbReference type="GO" id="GO:0007168">
    <property type="term" value="P:receptor guanylyl cyclase signaling pathway"/>
    <property type="evidence" value="ECO:0007669"/>
    <property type="project" value="TreeGrafter"/>
</dbReference>
<evidence type="ECO:0000256" key="4">
    <source>
        <dbReference type="ARBA" id="ARBA00022729"/>
    </source>
</evidence>
<keyword evidence="8" id="KW-0472">Membrane</keyword>
<evidence type="ECO:0000256" key="3">
    <source>
        <dbReference type="ARBA" id="ARBA00022692"/>
    </source>
</evidence>
<evidence type="ECO:0000259" key="15">
    <source>
        <dbReference type="PROSITE" id="PS50011"/>
    </source>
</evidence>
<name>A0AAN8PYF7_PATCE</name>
<evidence type="ECO:0000259" key="16">
    <source>
        <dbReference type="PROSITE" id="PS50125"/>
    </source>
</evidence>
<evidence type="ECO:0000256" key="6">
    <source>
        <dbReference type="ARBA" id="ARBA00022989"/>
    </source>
</evidence>
<dbReference type="GO" id="GO:0005525">
    <property type="term" value="F:GTP binding"/>
    <property type="evidence" value="ECO:0007669"/>
    <property type="project" value="UniProtKB-KW"/>
</dbReference>
<dbReference type="InterPro" id="IPR011009">
    <property type="entry name" value="Kinase-like_dom_sf"/>
</dbReference>
<keyword evidence="11 13" id="KW-0456">Lyase</keyword>
<evidence type="ECO:0000256" key="12">
    <source>
        <dbReference type="ARBA" id="ARBA00023293"/>
    </source>
</evidence>
<dbReference type="PROSITE" id="PS00452">
    <property type="entry name" value="GUANYLATE_CYCLASE_1"/>
    <property type="match status" value="1"/>
</dbReference>
<dbReference type="EMBL" id="JAZGQO010000007">
    <property type="protein sequence ID" value="KAK6181616.1"/>
    <property type="molecule type" value="Genomic_DNA"/>
</dbReference>
<accession>A0AAN8PYF7</accession>
<dbReference type="GO" id="GO:0001653">
    <property type="term" value="F:peptide receptor activity"/>
    <property type="evidence" value="ECO:0007669"/>
    <property type="project" value="TreeGrafter"/>
</dbReference>
<evidence type="ECO:0000256" key="2">
    <source>
        <dbReference type="ARBA" id="ARBA00012202"/>
    </source>
</evidence>
<sequence>MDEQRRRKLEKDRLYRMDWKIAFNRLQVRESNRLSEASFKSSGGKSTSDCGSSMKTGNSNDTMLSLSGQIFTQVAVLDGQLVAIKPILKPFLAVTTDVIVEVNRIRSLKYKTINQLIGACVEPQKICLIWAYCGKGSLQDVLQNENIKLDWIFKVSFISDIVRGMTFLHDSQVECHGRLKSSNILVDNHWCCKVGDILMPLFRAGERTSVLGQHQQNCNKLWTAPEILRDPMTYIRGNKKGDVYSFAIILQEIILRTGPYGNEATDPDEIIERIIAGECPPYRPNVPPGLVADAITDIMRSCWEENPLQRPPFSVIGENLRKVNKGKTTNIIDQMIHMLSKYADHLEDLVADRTRQLEEEQRKTDELLCRMLPTTIANDLKQGKTVEPDYFEACTVFFSDIVGFTRLAANSTPLEIVEFLNDLYTTFDNIIDLYDVYKVETIGDAYMVASGLPVRNGNRHAGEIATMALDLLASMSIFTIKHRPDRTLQLRTGMHSGPVAAGVVGQKMPRYCLFGDTVNYASRMESSGLALRIHVSPECKGVLDELGGFHLESRGEVLMKGKGSISTFFLTGKDGFNKDLPPLYLQAPLSEHNFK</sequence>
<keyword evidence="18" id="KW-1185">Reference proteome</keyword>
<keyword evidence="3" id="KW-0812">Transmembrane</keyword>
<dbReference type="Pfam" id="PF00211">
    <property type="entry name" value="Guanylate_cyc"/>
    <property type="match status" value="1"/>
</dbReference>
<dbReference type="GO" id="GO:0004672">
    <property type="term" value="F:protein kinase activity"/>
    <property type="evidence" value="ECO:0007669"/>
    <property type="project" value="InterPro"/>
</dbReference>
<keyword evidence="7" id="KW-0342">GTP-binding</keyword>
<dbReference type="EC" id="4.6.1.2" evidence="2 14"/>
<dbReference type="Gene3D" id="6.10.250.780">
    <property type="match status" value="1"/>
</dbReference>
<dbReference type="InterPro" id="IPR000719">
    <property type="entry name" value="Prot_kinase_dom"/>
</dbReference>
<dbReference type="Proteomes" id="UP001347796">
    <property type="component" value="Unassembled WGS sequence"/>
</dbReference>
<proteinExistence type="inferred from homology"/>
<dbReference type="Pfam" id="PF07714">
    <property type="entry name" value="PK_Tyr_Ser-Thr"/>
    <property type="match status" value="1"/>
</dbReference>
<dbReference type="SUPFAM" id="SSF55073">
    <property type="entry name" value="Nucleotide cyclase"/>
    <property type="match status" value="1"/>
</dbReference>
<evidence type="ECO:0000256" key="7">
    <source>
        <dbReference type="ARBA" id="ARBA00023134"/>
    </source>
</evidence>
<dbReference type="InterPro" id="IPR001245">
    <property type="entry name" value="Ser-Thr/Tyr_kinase_cat_dom"/>
</dbReference>
<keyword evidence="12 14" id="KW-0141">cGMP biosynthesis</keyword>
<evidence type="ECO:0000256" key="10">
    <source>
        <dbReference type="ARBA" id="ARBA00023180"/>
    </source>
</evidence>
<keyword evidence="9" id="KW-0675">Receptor</keyword>
<dbReference type="GO" id="GO:0035556">
    <property type="term" value="P:intracellular signal transduction"/>
    <property type="evidence" value="ECO:0007669"/>
    <property type="project" value="InterPro"/>
</dbReference>
<protein>
    <recommendedName>
        <fullName evidence="2 14">Guanylate cyclase</fullName>
        <ecNumber evidence="2 14">4.6.1.2</ecNumber>
    </recommendedName>
</protein>
<evidence type="ECO:0000256" key="11">
    <source>
        <dbReference type="ARBA" id="ARBA00023239"/>
    </source>
</evidence>
<dbReference type="InterPro" id="IPR018297">
    <property type="entry name" value="A/G_cyclase_CS"/>
</dbReference>
<evidence type="ECO:0000256" key="9">
    <source>
        <dbReference type="ARBA" id="ARBA00023170"/>
    </source>
</evidence>
<feature type="domain" description="Protein kinase" evidence="15">
    <location>
        <begin position="48"/>
        <end position="323"/>
    </location>
</feature>
<dbReference type="AlphaFoldDB" id="A0AAN8PYF7"/>
<organism evidence="17 18">
    <name type="scientific">Patella caerulea</name>
    <name type="common">Rayed Mediterranean limpet</name>
    <dbReference type="NCBI Taxonomy" id="87958"/>
    <lineage>
        <taxon>Eukaryota</taxon>
        <taxon>Metazoa</taxon>
        <taxon>Spiralia</taxon>
        <taxon>Lophotrochozoa</taxon>
        <taxon>Mollusca</taxon>
        <taxon>Gastropoda</taxon>
        <taxon>Patellogastropoda</taxon>
        <taxon>Patelloidea</taxon>
        <taxon>Patellidae</taxon>
        <taxon>Patella</taxon>
    </lineage>
</organism>
<reference evidence="17 18" key="1">
    <citation type="submission" date="2024-01" db="EMBL/GenBank/DDBJ databases">
        <title>The genome of the rayed Mediterranean limpet Patella caerulea (Linnaeus, 1758).</title>
        <authorList>
            <person name="Anh-Thu Weber A."/>
            <person name="Halstead-Nussloch G."/>
        </authorList>
    </citation>
    <scope>NUCLEOTIDE SEQUENCE [LARGE SCALE GENOMIC DNA]</scope>
    <source>
        <strain evidence="17">AATW-2023a</strain>
        <tissue evidence="17">Whole specimen</tissue>
    </source>
</reference>
<comment type="catalytic activity">
    <reaction evidence="14">
        <text>GTP = 3',5'-cyclic GMP + diphosphate</text>
        <dbReference type="Rhea" id="RHEA:13665"/>
        <dbReference type="ChEBI" id="CHEBI:33019"/>
        <dbReference type="ChEBI" id="CHEBI:37565"/>
        <dbReference type="ChEBI" id="CHEBI:57746"/>
        <dbReference type="EC" id="4.6.1.2"/>
    </reaction>
</comment>
<evidence type="ECO:0000256" key="1">
    <source>
        <dbReference type="ARBA" id="ARBA00004479"/>
    </source>
</evidence>
<dbReference type="GO" id="GO:0005524">
    <property type="term" value="F:ATP binding"/>
    <property type="evidence" value="ECO:0007669"/>
    <property type="project" value="InterPro"/>
</dbReference>
<evidence type="ECO:0000313" key="18">
    <source>
        <dbReference type="Proteomes" id="UP001347796"/>
    </source>
</evidence>
<dbReference type="InterPro" id="IPR029787">
    <property type="entry name" value="Nucleotide_cyclase"/>
</dbReference>
<comment type="caution">
    <text evidence="17">The sequence shown here is derived from an EMBL/GenBank/DDBJ whole genome shotgun (WGS) entry which is preliminary data.</text>
</comment>
<keyword evidence="10" id="KW-0325">Glycoprotein</keyword>
<dbReference type="FunFam" id="3.30.70.1230:FF:000004">
    <property type="entry name" value="Guanylate cyclase"/>
    <property type="match status" value="1"/>
</dbReference>
<dbReference type="InterPro" id="IPR001054">
    <property type="entry name" value="A/G_cyclase"/>
</dbReference>
<evidence type="ECO:0000313" key="17">
    <source>
        <dbReference type="EMBL" id="KAK6181616.1"/>
    </source>
</evidence>
<evidence type="ECO:0000256" key="13">
    <source>
        <dbReference type="RuleBase" id="RU000405"/>
    </source>
</evidence>
<evidence type="ECO:0000256" key="14">
    <source>
        <dbReference type="RuleBase" id="RU003431"/>
    </source>
</evidence>
<dbReference type="SMART" id="SM00044">
    <property type="entry name" value="CYCc"/>
    <property type="match status" value="1"/>
</dbReference>
<keyword evidence="6" id="KW-1133">Transmembrane helix</keyword>
<dbReference type="CDD" id="cd07302">
    <property type="entry name" value="CHD"/>
    <property type="match status" value="1"/>
</dbReference>
<dbReference type="SUPFAM" id="SSF56112">
    <property type="entry name" value="Protein kinase-like (PK-like)"/>
    <property type="match status" value="1"/>
</dbReference>
<evidence type="ECO:0000256" key="5">
    <source>
        <dbReference type="ARBA" id="ARBA00022741"/>
    </source>
</evidence>
<dbReference type="GO" id="GO:0005886">
    <property type="term" value="C:plasma membrane"/>
    <property type="evidence" value="ECO:0007669"/>
    <property type="project" value="TreeGrafter"/>
</dbReference>
<dbReference type="PANTHER" id="PTHR11920">
    <property type="entry name" value="GUANYLYL CYCLASE"/>
    <property type="match status" value="1"/>
</dbReference>
<dbReference type="InterPro" id="IPR050401">
    <property type="entry name" value="Cyclic_nucleotide_synthase"/>
</dbReference>
<dbReference type="Gene3D" id="1.10.510.10">
    <property type="entry name" value="Transferase(Phosphotransferase) domain 1"/>
    <property type="match status" value="1"/>
</dbReference>
<comment type="similarity">
    <text evidence="13">Belongs to the adenylyl cyclase class-4/guanylyl cyclase family.</text>
</comment>
<dbReference type="Gene3D" id="3.30.70.1230">
    <property type="entry name" value="Nucleotide cyclase"/>
    <property type="match status" value="1"/>
</dbReference>
<dbReference type="GO" id="GO:0004383">
    <property type="term" value="F:guanylate cyclase activity"/>
    <property type="evidence" value="ECO:0007669"/>
    <property type="project" value="UniProtKB-EC"/>
</dbReference>
<dbReference type="PROSITE" id="PS50011">
    <property type="entry name" value="PROTEIN_KINASE_DOM"/>
    <property type="match status" value="1"/>
</dbReference>
<dbReference type="GO" id="GO:0004016">
    <property type="term" value="F:adenylate cyclase activity"/>
    <property type="evidence" value="ECO:0007669"/>
    <property type="project" value="TreeGrafter"/>
</dbReference>